<protein>
    <recommendedName>
        <fullName evidence="2">DH domain-containing protein</fullName>
    </recommendedName>
</protein>
<feature type="compositionally biased region" description="Low complexity" evidence="1">
    <location>
        <begin position="681"/>
        <end position="696"/>
    </location>
</feature>
<feature type="domain" description="DH" evidence="2">
    <location>
        <begin position="36"/>
        <end position="218"/>
    </location>
</feature>
<reference evidence="3" key="1">
    <citation type="journal article" date="2020" name="Microb. Genom.">
        <title>Genetic diversity of clinical and environmental Mucorales isolates obtained from an investigation of mucormycosis cases among solid organ transplant recipients.</title>
        <authorList>
            <person name="Nguyen M.H."/>
            <person name="Kaul D."/>
            <person name="Muto C."/>
            <person name="Cheng S.J."/>
            <person name="Richter R.A."/>
            <person name="Bruno V.M."/>
            <person name="Liu G."/>
            <person name="Beyhan S."/>
            <person name="Sundermann A.J."/>
            <person name="Mounaud S."/>
            <person name="Pasculle A.W."/>
            <person name="Nierman W.C."/>
            <person name="Driscoll E."/>
            <person name="Cumbie R."/>
            <person name="Clancy C.J."/>
            <person name="Dupont C.L."/>
        </authorList>
    </citation>
    <scope>NUCLEOTIDE SEQUENCE</scope>
    <source>
        <strain evidence="3">GL11</strain>
    </source>
</reference>
<dbReference type="Proteomes" id="UP000716291">
    <property type="component" value="Unassembled WGS sequence"/>
</dbReference>
<dbReference type="PROSITE" id="PS50010">
    <property type="entry name" value="DH_2"/>
    <property type="match status" value="1"/>
</dbReference>
<accession>A0A9P6XL74</accession>
<organism evidence="3 4">
    <name type="scientific">Rhizopus oryzae</name>
    <name type="common">Mucormycosis agent</name>
    <name type="synonym">Rhizopus arrhizus var. delemar</name>
    <dbReference type="NCBI Taxonomy" id="64495"/>
    <lineage>
        <taxon>Eukaryota</taxon>
        <taxon>Fungi</taxon>
        <taxon>Fungi incertae sedis</taxon>
        <taxon>Mucoromycota</taxon>
        <taxon>Mucoromycotina</taxon>
        <taxon>Mucoromycetes</taxon>
        <taxon>Mucorales</taxon>
        <taxon>Mucorineae</taxon>
        <taxon>Rhizopodaceae</taxon>
        <taxon>Rhizopus</taxon>
    </lineage>
</organism>
<gene>
    <name evidence="3" type="ORF">G6F64_000035</name>
</gene>
<dbReference type="Gene3D" id="1.20.900.10">
    <property type="entry name" value="Dbl homology (DH) domain"/>
    <property type="match status" value="1"/>
</dbReference>
<evidence type="ECO:0000256" key="1">
    <source>
        <dbReference type="SAM" id="MobiDB-lite"/>
    </source>
</evidence>
<dbReference type="GO" id="GO:0005085">
    <property type="term" value="F:guanyl-nucleotide exchange factor activity"/>
    <property type="evidence" value="ECO:0007669"/>
    <property type="project" value="InterPro"/>
</dbReference>
<dbReference type="SUPFAM" id="SSF50729">
    <property type="entry name" value="PH domain-like"/>
    <property type="match status" value="1"/>
</dbReference>
<sequence length="1028" mass="116388">MLSVSTISSESSSVFSAASNQDALTPSSQYSIELIKQASILNELIETEQSYIESLKLIDSQVSSVWMKQTTSVIPEFSELLKHTHDVLKTNKQFYIKLIKMVHSLQAVQEFNDVLIQWINDLEIPYTNYCRSYIPNINQRRDILSDTFISSLIQKLSSVTSYQITLESLFNAPIQQLKYYESLYSRLLEGIDSSTPDYKLFMNANKKIGMILTKSQKVNRYTNVTHKNNQSGFEFDLKVFENQVNCSETMDLFRGTHVDYKQFRISNPGSQMVMRDSFVMLSNEQNGLPTRVHLVLTTEVLVVCRELDNHSYSLMYPPIPICDITVKAKAFEREILGEYLIQISVIGRKHFIIRADSKEMRNTWVGVDQDSPKDIQLRSRSLQLVAQKKMLSPQLPSDAHSDDSDAAKHQDFLGYYYKNSGASPLEISDNAKDEVIEGKPRANTKLENAKTYEYRHELLEDEKELDLLIEELANTSSQSVKILPQVPNVAQIQKASTMDQPNKVNLNVNSASPIKQNVNHPVKDASHVQMTYIQASIDQMGTMSISNSIVEDSSFPSSSSLKSNISTMNASEKPASPRAVEVQRAVVPEIMQAVTQNTEEYLETTMKKDRLLQSANAPVAARVALQKTIPRTSSMREHYQKPLPQQPSPQQMYSSRPTNANNGPQAQSIAGMPTYSNRPMQTPSSVQQQQQSPRPQYDNQPMNGPLSPNQQSHKAYNNDPSSPQPQSMRSQYNNGGSSPGLQQPPEQWNVPSPSSSHVQMNNFSDEWNSPPHSPNASINNSIKQILYRNDQCQVFHWHNQSWYAADGQCLLQVRLTHSNRTCVAVELQNTGQLYLNAWILPNTVIRQPSPTDVSVSVYMGSKKENYLIHFPQPQEASILVNILQHAHQESIQPSPPALSPTMEQEDEVEPVDNVNCPQTLKPLMQCKAKLFVQTETSKWNTFGSVTTLISQQTPSMRMMIQIENEKTKLVSAVVRSGNVEKISSKRISFLLSDETQKTSIVYMIHLREEETGNKIYEYLRLKNSEYGW</sequence>
<feature type="region of interest" description="Disordered" evidence="1">
    <location>
        <begin position="553"/>
        <end position="579"/>
    </location>
</feature>
<dbReference type="SUPFAM" id="SSF48065">
    <property type="entry name" value="DBL homology domain (DH-domain)"/>
    <property type="match status" value="1"/>
</dbReference>
<comment type="caution">
    <text evidence="3">The sequence shown here is derived from an EMBL/GenBank/DDBJ whole genome shotgun (WGS) entry which is preliminary data.</text>
</comment>
<proteinExistence type="predicted"/>
<evidence type="ECO:0000313" key="4">
    <source>
        <dbReference type="Proteomes" id="UP000716291"/>
    </source>
</evidence>
<feature type="compositionally biased region" description="Polar residues" evidence="1">
    <location>
        <begin position="697"/>
        <end position="719"/>
    </location>
</feature>
<evidence type="ECO:0000313" key="3">
    <source>
        <dbReference type="EMBL" id="KAG1316222.1"/>
    </source>
</evidence>
<keyword evidence="4" id="KW-1185">Reference proteome</keyword>
<feature type="region of interest" description="Disordered" evidence="1">
    <location>
        <begin position="629"/>
        <end position="775"/>
    </location>
</feature>
<feature type="compositionally biased region" description="Low complexity" evidence="1">
    <location>
        <begin position="720"/>
        <end position="731"/>
    </location>
</feature>
<name>A0A9P6XL74_RHIOR</name>
<dbReference type="OrthoDB" id="6244550at2759"/>
<feature type="compositionally biased region" description="Polar residues" evidence="1">
    <location>
        <begin position="732"/>
        <end position="767"/>
    </location>
</feature>
<dbReference type="Pfam" id="PF00621">
    <property type="entry name" value="RhoGEF"/>
    <property type="match status" value="1"/>
</dbReference>
<dbReference type="EMBL" id="JAANQT010000002">
    <property type="protein sequence ID" value="KAG1316222.1"/>
    <property type="molecule type" value="Genomic_DNA"/>
</dbReference>
<feature type="compositionally biased region" description="Low complexity" evidence="1">
    <location>
        <begin position="553"/>
        <end position="566"/>
    </location>
</feature>
<dbReference type="AlphaFoldDB" id="A0A9P6XL74"/>
<evidence type="ECO:0000259" key="2">
    <source>
        <dbReference type="PROSITE" id="PS50010"/>
    </source>
</evidence>
<feature type="compositionally biased region" description="Polar residues" evidence="1">
    <location>
        <begin position="658"/>
        <end position="680"/>
    </location>
</feature>
<feature type="compositionally biased region" description="Low complexity" evidence="1">
    <location>
        <begin position="648"/>
        <end position="657"/>
    </location>
</feature>
<dbReference type="InterPro" id="IPR035899">
    <property type="entry name" value="DBL_dom_sf"/>
</dbReference>
<dbReference type="InterPro" id="IPR000219">
    <property type="entry name" value="DH_dom"/>
</dbReference>